<evidence type="ECO:0000313" key="2">
    <source>
        <dbReference type="Proteomes" id="UP000000467"/>
    </source>
</evidence>
<dbReference type="Proteomes" id="UP000000467">
    <property type="component" value="Chromosome"/>
</dbReference>
<reference evidence="1 2" key="1">
    <citation type="journal article" date="2012" name="BMC Genomics">
        <title>Genome-guided analysis of physiological and morphological traits of the fermentative acetate oxidizer Thermacetogenium phaeum.</title>
        <authorList>
            <person name="Oehler D."/>
            <person name="Poehlein A."/>
            <person name="Leimbach A."/>
            <person name="Muller N."/>
            <person name="Daniel R."/>
            <person name="Gottschalk G."/>
            <person name="Schink B."/>
        </authorList>
    </citation>
    <scope>NUCLEOTIDE SEQUENCE [LARGE SCALE GENOMIC DNA]</scope>
    <source>
        <strain evidence="2">ATCC BAA-254 / DSM 26808 / PB</strain>
    </source>
</reference>
<organism evidence="1 2">
    <name type="scientific">Thermacetogenium phaeum (strain ATCC BAA-254 / DSM 26808 / PB)</name>
    <dbReference type="NCBI Taxonomy" id="1089553"/>
    <lineage>
        <taxon>Bacteria</taxon>
        <taxon>Bacillati</taxon>
        <taxon>Bacillota</taxon>
        <taxon>Clostridia</taxon>
        <taxon>Thermoanaerobacterales</taxon>
        <taxon>Thermoanaerobacteraceae</taxon>
        <taxon>Thermacetogenium</taxon>
    </lineage>
</organism>
<dbReference type="InterPro" id="IPR053158">
    <property type="entry name" value="CapK_Type1_Caps_Biosynth"/>
</dbReference>
<sequence length="466" mass="53713">MLVVEFKSHREVIELRKYFVKRVVFPLMEKVKGNRIRHYLRELQDSERYDADQIRSLQMEKLQRLLIHCLKNVPAYKELAGLLTTVERDPHRALEGFPVLTKSHFVRHADRYLSDNSDKSELIANRTGGSTGEPVHFYLDRVTVEYYEAARWRGLSWWGIELSDPSVMIWGAPLELSKNQSLIYRLKERFLKNRIIIPAYGLDPRQISHYVRLIESFAPEYLYGYASALSAFASLLGEHNLRIKRPLKGVVSTAETLFDEQRAVIERYLGGPVINEYGARDGGIIAFQCPSGSMHISEENLILEIIDMQTGKRVEDGRSGLVAVTDLNNYSMPRIRYLLGDVASLSPERCPCGRSLRTLKRIEGRVDDLFLSLDGKIVHGHYWNHIARNMKGIRQFQLIQHDPENVTLKVVKSELFDSSEVKQFLEKIEDVLGPVRVNLIYCDSLEPSPSGKIRYARREFPLPSRR</sequence>
<dbReference type="KEGG" id="tpz:Tph_c25510"/>
<dbReference type="OrthoDB" id="580775at2"/>
<dbReference type="PANTHER" id="PTHR36932">
    <property type="entry name" value="CAPSULAR POLYSACCHARIDE BIOSYNTHESIS PROTEIN"/>
    <property type="match status" value="1"/>
</dbReference>
<dbReference type="InterPro" id="IPR042099">
    <property type="entry name" value="ANL_N_sf"/>
</dbReference>
<keyword evidence="2" id="KW-1185">Reference proteome</keyword>
<dbReference type="EC" id="6.2.1.-" evidence="1"/>
<dbReference type="PANTHER" id="PTHR36932:SF1">
    <property type="entry name" value="CAPSULAR POLYSACCHARIDE BIOSYNTHESIS PROTEIN"/>
    <property type="match status" value="1"/>
</dbReference>
<dbReference type="eggNOG" id="COG1541">
    <property type="taxonomic scope" value="Bacteria"/>
</dbReference>
<protein>
    <submittedName>
        <fullName evidence="1">Acetyl-CoA ligase-like protein</fullName>
        <ecNumber evidence="1">6.2.1.-</ecNumber>
    </submittedName>
</protein>
<name>K4LL63_THEPS</name>
<dbReference type="Gene3D" id="3.40.50.12780">
    <property type="entry name" value="N-terminal domain of ligase-like"/>
    <property type="match status" value="1"/>
</dbReference>
<dbReference type="EMBL" id="CP003732">
    <property type="protein sequence ID" value="AFV12725.1"/>
    <property type="molecule type" value="Genomic_DNA"/>
</dbReference>
<accession>K4LL63</accession>
<dbReference type="SUPFAM" id="SSF56801">
    <property type="entry name" value="Acetyl-CoA synthetase-like"/>
    <property type="match status" value="1"/>
</dbReference>
<proteinExistence type="predicted"/>
<dbReference type="STRING" id="1089553.Tph_c25510"/>
<dbReference type="HOGENOM" id="CLU_035301_5_2_9"/>
<dbReference type="AlphaFoldDB" id="K4LL63"/>
<dbReference type="GO" id="GO:0016874">
    <property type="term" value="F:ligase activity"/>
    <property type="evidence" value="ECO:0007669"/>
    <property type="project" value="UniProtKB-KW"/>
</dbReference>
<gene>
    <name evidence="1" type="ordered locus">Tph_c25510</name>
</gene>
<keyword evidence="1" id="KW-0436">Ligase</keyword>
<evidence type="ECO:0000313" key="1">
    <source>
        <dbReference type="EMBL" id="AFV12725.1"/>
    </source>
</evidence>